<evidence type="ECO:0000313" key="3">
    <source>
        <dbReference type="EMBL" id="NKI17746.1"/>
    </source>
</evidence>
<dbReference type="PROSITE" id="PS51465">
    <property type="entry name" value="KAZAL_2"/>
    <property type="match status" value="1"/>
</dbReference>
<comment type="caution">
    <text evidence="3">The sequence shown here is derived from an EMBL/GenBank/DDBJ whole genome shotgun (WGS) entry which is preliminary data.</text>
</comment>
<sequence length="107" mass="11643">MKNLYIVALFTLLTVACSTTPPEPAPVEEGFISCETPRPEFCTREYRPVCGHIDNGTRCVRSPCNSTNHKTYSNACSACSDSKVIGFEKGDCASYGKGEIKVQKNGD</sequence>
<dbReference type="Gene3D" id="3.30.60.30">
    <property type="match status" value="1"/>
</dbReference>
<evidence type="ECO:0000256" key="1">
    <source>
        <dbReference type="SAM" id="SignalP"/>
    </source>
</evidence>
<organism evidence="3 4">
    <name type="scientific">Spongiibacter thalassae</name>
    <dbReference type="NCBI Taxonomy" id="2721624"/>
    <lineage>
        <taxon>Bacteria</taxon>
        <taxon>Pseudomonadati</taxon>
        <taxon>Pseudomonadota</taxon>
        <taxon>Gammaproteobacteria</taxon>
        <taxon>Cellvibrionales</taxon>
        <taxon>Spongiibacteraceae</taxon>
        <taxon>Spongiibacter</taxon>
    </lineage>
</organism>
<accession>A0ABX1GFQ0</accession>
<dbReference type="EMBL" id="JAAWWK010000003">
    <property type="protein sequence ID" value="NKI17746.1"/>
    <property type="molecule type" value="Genomic_DNA"/>
</dbReference>
<reference evidence="3 4" key="1">
    <citation type="submission" date="2020-04" db="EMBL/GenBank/DDBJ databases">
        <authorList>
            <person name="Yoon J."/>
        </authorList>
    </citation>
    <scope>NUCLEOTIDE SEQUENCE [LARGE SCALE GENOMIC DNA]</scope>
    <source>
        <strain evidence="3 4">KMU-166</strain>
    </source>
</reference>
<feature type="chain" id="PRO_5045578817" description="Kazal-like domain-containing protein" evidence="1">
    <location>
        <begin position="19"/>
        <end position="107"/>
    </location>
</feature>
<dbReference type="Proteomes" id="UP000765845">
    <property type="component" value="Unassembled WGS sequence"/>
</dbReference>
<name>A0ABX1GFQ0_9GAMM</name>
<dbReference type="RefSeq" id="WP_168450287.1">
    <property type="nucleotide sequence ID" value="NZ_JAAWWK010000003.1"/>
</dbReference>
<protein>
    <recommendedName>
        <fullName evidence="2">Kazal-like domain-containing protein</fullName>
    </recommendedName>
</protein>
<keyword evidence="1" id="KW-0732">Signal</keyword>
<gene>
    <name evidence="3" type="ORF">HCU74_09960</name>
</gene>
<feature type="domain" description="Kazal-like" evidence="2">
    <location>
        <begin position="28"/>
        <end position="94"/>
    </location>
</feature>
<dbReference type="InterPro" id="IPR002350">
    <property type="entry name" value="Kazal_dom"/>
</dbReference>
<evidence type="ECO:0000313" key="4">
    <source>
        <dbReference type="Proteomes" id="UP000765845"/>
    </source>
</evidence>
<feature type="signal peptide" evidence="1">
    <location>
        <begin position="1"/>
        <end position="18"/>
    </location>
</feature>
<evidence type="ECO:0000259" key="2">
    <source>
        <dbReference type="PROSITE" id="PS51465"/>
    </source>
</evidence>
<dbReference type="PROSITE" id="PS51257">
    <property type="entry name" value="PROKAR_LIPOPROTEIN"/>
    <property type="match status" value="1"/>
</dbReference>
<proteinExistence type="predicted"/>
<keyword evidence="4" id="KW-1185">Reference proteome</keyword>